<gene>
    <name evidence="8" type="ORF">OSB1V03_LOCUS14297</name>
</gene>
<dbReference type="Proteomes" id="UP000759131">
    <property type="component" value="Unassembled WGS sequence"/>
</dbReference>
<evidence type="ECO:0000313" key="9">
    <source>
        <dbReference type="Proteomes" id="UP000759131"/>
    </source>
</evidence>
<keyword evidence="9" id="KW-1185">Reference proteome</keyword>
<feature type="transmembrane region" description="Helical" evidence="7">
    <location>
        <begin position="259"/>
        <end position="277"/>
    </location>
</feature>
<evidence type="ECO:0000256" key="4">
    <source>
        <dbReference type="ARBA" id="ARBA00022692"/>
    </source>
</evidence>
<evidence type="ECO:0000256" key="3">
    <source>
        <dbReference type="ARBA" id="ARBA00022448"/>
    </source>
</evidence>
<comment type="subcellular location">
    <subcellularLocation>
        <location evidence="1">Membrane</location>
        <topology evidence="1">Multi-pass membrane protein</topology>
    </subcellularLocation>
</comment>
<feature type="transmembrane region" description="Helical" evidence="7">
    <location>
        <begin position="27"/>
        <end position="57"/>
    </location>
</feature>
<feature type="transmembrane region" description="Helical" evidence="7">
    <location>
        <begin position="157"/>
        <end position="180"/>
    </location>
</feature>
<dbReference type="EMBL" id="CAJPIZ010013585">
    <property type="protein sequence ID" value="CAG2114331.1"/>
    <property type="molecule type" value="Genomic_DNA"/>
</dbReference>
<feature type="transmembrane region" description="Helical" evidence="7">
    <location>
        <begin position="69"/>
        <end position="88"/>
    </location>
</feature>
<organism evidence="8">
    <name type="scientific">Medioppia subpectinata</name>
    <dbReference type="NCBI Taxonomy" id="1979941"/>
    <lineage>
        <taxon>Eukaryota</taxon>
        <taxon>Metazoa</taxon>
        <taxon>Ecdysozoa</taxon>
        <taxon>Arthropoda</taxon>
        <taxon>Chelicerata</taxon>
        <taxon>Arachnida</taxon>
        <taxon>Acari</taxon>
        <taxon>Acariformes</taxon>
        <taxon>Sarcoptiformes</taxon>
        <taxon>Oribatida</taxon>
        <taxon>Brachypylina</taxon>
        <taxon>Oppioidea</taxon>
        <taxon>Oppiidae</taxon>
        <taxon>Medioppia</taxon>
    </lineage>
</organism>
<dbReference type="GO" id="GO:0005886">
    <property type="term" value="C:plasma membrane"/>
    <property type="evidence" value="ECO:0007669"/>
    <property type="project" value="TreeGrafter"/>
</dbReference>
<evidence type="ECO:0000256" key="1">
    <source>
        <dbReference type="ARBA" id="ARBA00004141"/>
    </source>
</evidence>
<dbReference type="AlphaFoldDB" id="A0A7R9Q613"/>
<feature type="transmembrane region" description="Helical" evidence="7">
    <location>
        <begin position="297"/>
        <end position="318"/>
    </location>
</feature>
<evidence type="ECO:0000256" key="2">
    <source>
        <dbReference type="ARBA" id="ARBA00007965"/>
    </source>
</evidence>
<keyword evidence="5 7" id="KW-1133">Transmembrane helix</keyword>
<keyword evidence="6 7" id="KW-0472">Membrane</keyword>
<dbReference type="Pfam" id="PF01733">
    <property type="entry name" value="Nucleoside_tran"/>
    <property type="match status" value="1"/>
</dbReference>
<feature type="transmembrane region" description="Helical" evidence="7">
    <location>
        <begin position="225"/>
        <end position="247"/>
    </location>
</feature>
<keyword evidence="3" id="KW-0813">Transport</keyword>
<dbReference type="EMBL" id="OC868160">
    <property type="protein sequence ID" value="CAD7633901.1"/>
    <property type="molecule type" value="Genomic_DNA"/>
</dbReference>
<evidence type="ECO:0000256" key="5">
    <source>
        <dbReference type="ARBA" id="ARBA00022989"/>
    </source>
</evidence>
<dbReference type="GO" id="GO:0005337">
    <property type="term" value="F:nucleoside transmembrane transporter activity"/>
    <property type="evidence" value="ECO:0007669"/>
    <property type="project" value="InterPro"/>
</dbReference>
<dbReference type="OrthoDB" id="46396at2759"/>
<dbReference type="PANTHER" id="PTHR10332">
    <property type="entry name" value="EQUILIBRATIVE NUCLEOSIDE TRANSPORTER"/>
    <property type="match status" value="1"/>
</dbReference>
<evidence type="ECO:0000256" key="7">
    <source>
        <dbReference type="SAM" id="Phobius"/>
    </source>
</evidence>
<dbReference type="InterPro" id="IPR002259">
    <property type="entry name" value="Eqnu_transpt"/>
</dbReference>
<protein>
    <recommendedName>
        <fullName evidence="10">Equilibrative nucleoside transporter</fullName>
    </recommendedName>
</protein>
<dbReference type="PRINTS" id="PR01130">
    <property type="entry name" value="DERENTRNSPRT"/>
</dbReference>
<name>A0A7R9Q613_9ACAR</name>
<keyword evidence="4 7" id="KW-0812">Transmembrane</keyword>
<sequence length="321" mass="35812">MSLSPRMCRFWRYWRSTPSSVTNQQTFFGLTIASIVFLSTSAGILQSSVSGIAALFPAHCMQAMVTGQAVSGLFAAAAQVLALMGHWYVTNTAFYYFLMADITLVLSLIMYLYAKQTDFYRYHKQRVKQSRRELQSFELSAEQNSIKSIGYSIWPHLVSAALIFWVTLSVFPAITVLVGPQRPDTSYWTGKYFIPITCFLLFNVSDLMGRFAGQFAPIPALSKRAVLLLAMGRVVFIPAIMLCNAGPRQHLPVLFPNETYFILFITLLGFTNGYVLINVMINGPTLVGYECRERAGFLLVCFLGVGLTLGSFSSTVLVRLL</sequence>
<accession>A0A7R9Q613</accession>
<feature type="transmembrane region" description="Helical" evidence="7">
    <location>
        <begin position="94"/>
        <end position="114"/>
    </location>
</feature>
<evidence type="ECO:0000256" key="6">
    <source>
        <dbReference type="ARBA" id="ARBA00023136"/>
    </source>
</evidence>
<dbReference type="PANTHER" id="PTHR10332:SF88">
    <property type="entry name" value="EQUILIBRATIVE NUCLEOSIDE TRANSPORTER 1, ISOFORM A"/>
    <property type="match status" value="1"/>
</dbReference>
<evidence type="ECO:0008006" key="10">
    <source>
        <dbReference type="Google" id="ProtNLM"/>
    </source>
</evidence>
<evidence type="ECO:0000313" key="8">
    <source>
        <dbReference type="EMBL" id="CAD7633901.1"/>
    </source>
</evidence>
<comment type="similarity">
    <text evidence="2">Belongs to the SLC29A/ENT transporter (TC 2.A.57) family.</text>
</comment>
<feature type="transmembrane region" description="Helical" evidence="7">
    <location>
        <begin position="192"/>
        <end position="213"/>
    </location>
</feature>
<reference evidence="8" key="1">
    <citation type="submission" date="2020-11" db="EMBL/GenBank/DDBJ databases">
        <authorList>
            <person name="Tran Van P."/>
        </authorList>
    </citation>
    <scope>NUCLEOTIDE SEQUENCE</scope>
</reference>
<proteinExistence type="inferred from homology"/>